<protein>
    <submittedName>
        <fullName evidence="2">Uncharacterized protein</fullName>
    </submittedName>
</protein>
<keyword evidence="3" id="KW-1185">Reference proteome</keyword>
<evidence type="ECO:0000313" key="3">
    <source>
        <dbReference type="Proteomes" id="UP001391051"/>
    </source>
</evidence>
<dbReference type="EMBL" id="JAQQWE010000003">
    <property type="protein sequence ID" value="KAK7959392.1"/>
    <property type="molecule type" value="Genomic_DNA"/>
</dbReference>
<evidence type="ECO:0000256" key="1">
    <source>
        <dbReference type="SAM" id="MobiDB-lite"/>
    </source>
</evidence>
<dbReference type="GeneID" id="92073530"/>
<evidence type="ECO:0000313" key="2">
    <source>
        <dbReference type="EMBL" id="KAK7959392.1"/>
    </source>
</evidence>
<organism evidence="2 3">
    <name type="scientific">Apiospora aurea</name>
    <dbReference type="NCBI Taxonomy" id="335848"/>
    <lineage>
        <taxon>Eukaryota</taxon>
        <taxon>Fungi</taxon>
        <taxon>Dikarya</taxon>
        <taxon>Ascomycota</taxon>
        <taxon>Pezizomycotina</taxon>
        <taxon>Sordariomycetes</taxon>
        <taxon>Xylariomycetidae</taxon>
        <taxon>Amphisphaeriales</taxon>
        <taxon>Apiosporaceae</taxon>
        <taxon>Apiospora</taxon>
    </lineage>
</organism>
<comment type="caution">
    <text evidence="2">The sequence shown here is derived from an EMBL/GenBank/DDBJ whole genome shotgun (WGS) entry which is preliminary data.</text>
</comment>
<name>A0ABR1QM16_9PEZI</name>
<accession>A0ABR1QM16</accession>
<reference evidence="2 3" key="1">
    <citation type="submission" date="2023-01" db="EMBL/GenBank/DDBJ databases">
        <title>Analysis of 21 Apiospora genomes using comparative genomics revels a genus with tremendous synthesis potential of carbohydrate active enzymes and secondary metabolites.</title>
        <authorList>
            <person name="Sorensen T."/>
        </authorList>
    </citation>
    <scope>NUCLEOTIDE SEQUENCE [LARGE SCALE GENOMIC DNA]</scope>
    <source>
        <strain evidence="2 3">CBS 24483</strain>
    </source>
</reference>
<gene>
    <name evidence="2" type="ORF">PG986_004246</name>
</gene>
<sequence>MHYAYVGLCGWMDSGYVSHGELDVDLIVVTYRIPGHGDPERASFAKPWAAKGPTPRRNETQVGGNERQSLHWDQSSMKTTSMSRSTALSGTTAYGDNDITELSRNGAVLVLPGIMTVPSARSSVCFVPLDHPTGESRSLFTPGANAVWTHEHFLSVEQLGGGMRPDLVVAQMEI</sequence>
<feature type="compositionally biased region" description="Low complexity" evidence="1">
    <location>
        <begin position="75"/>
        <end position="86"/>
    </location>
</feature>
<proteinExistence type="predicted"/>
<dbReference type="Proteomes" id="UP001391051">
    <property type="component" value="Unassembled WGS sequence"/>
</dbReference>
<feature type="compositionally biased region" description="Polar residues" evidence="1">
    <location>
        <begin position="60"/>
        <end position="74"/>
    </location>
</feature>
<feature type="region of interest" description="Disordered" evidence="1">
    <location>
        <begin position="42"/>
        <end position="89"/>
    </location>
</feature>
<dbReference type="RefSeq" id="XP_066703095.1">
    <property type="nucleotide sequence ID" value="XM_066840468.1"/>
</dbReference>